<evidence type="ECO:0000256" key="3">
    <source>
        <dbReference type="ARBA" id="ARBA00022452"/>
    </source>
</evidence>
<reference evidence="8 9" key="1">
    <citation type="submission" date="2019-07" db="EMBL/GenBank/DDBJ databases">
        <title>Qingshengfaniella alkalisoli gen. nov., sp. nov., isolated from saline soil.</title>
        <authorList>
            <person name="Xu L."/>
            <person name="Huang X.-X."/>
            <person name="Sun J.-Q."/>
        </authorList>
    </citation>
    <scope>NUCLEOTIDE SEQUENCE [LARGE SCALE GENOMIC DNA]</scope>
    <source>
        <strain evidence="8 9">DSM 27279</strain>
    </source>
</reference>
<dbReference type="SUPFAM" id="SSF56954">
    <property type="entry name" value="Outer membrane efflux proteins (OEP)"/>
    <property type="match status" value="1"/>
</dbReference>
<evidence type="ECO:0000256" key="7">
    <source>
        <dbReference type="PIRNR" id="PIRNR001892"/>
    </source>
</evidence>
<accession>A0A556A6H8</accession>
<dbReference type="GO" id="GO:0009279">
    <property type="term" value="C:cell outer membrane"/>
    <property type="evidence" value="ECO:0007669"/>
    <property type="project" value="UniProtKB-SubCell"/>
</dbReference>
<keyword evidence="4" id="KW-0812">Transmembrane</keyword>
<organism evidence="8 9">
    <name type="scientific">Verticiella sediminum</name>
    <dbReference type="NCBI Taxonomy" id="1247510"/>
    <lineage>
        <taxon>Bacteria</taxon>
        <taxon>Pseudomonadati</taxon>
        <taxon>Pseudomonadota</taxon>
        <taxon>Betaproteobacteria</taxon>
        <taxon>Burkholderiales</taxon>
        <taxon>Alcaligenaceae</taxon>
        <taxon>Verticiella</taxon>
    </lineage>
</organism>
<dbReference type="InterPro" id="IPR003423">
    <property type="entry name" value="OMP_efflux"/>
</dbReference>
<keyword evidence="2 7" id="KW-0813">Transport</keyword>
<dbReference type="Gene3D" id="1.20.1600.10">
    <property type="entry name" value="Outer membrane efflux proteins (OEP)"/>
    <property type="match status" value="1"/>
</dbReference>
<protein>
    <recommendedName>
        <fullName evidence="7">Protein CyaE</fullName>
    </recommendedName>
</protein>
<dbReference type="GO" id="GO:0015288">
    <property type="term" value="F:porin activity"/>
    <property type="evidence" value="ECO:0007669"/>
    <property type="project" value="TreeGrafter"/>
</dbReference>
<keyword evidence="9" id="KW-1185">Reference proteome</keyword>
<keyword evidence="6 7" id="KW-0998">Cell outer membrane</keyword>
<dbReference type="Proteomes" id="UP000318405">
    <property type="component" value="Unassembled WGS sequence"/>
</dbReference>
<dbReference type="InterPro" id="IPR028351">
    <property type="entry name" value="CyaE"/>
</dbReference>
<name>A0A556A6H8_9BURK</name>
<keyword evidence="5 7" id="KW-0472">Membrane</keyword>
<comment type="subcellular location">
    <subcellularLocation>
        <location evidence="7">Cell outer membrane</location>
        <topology evidence="7">Peripheral membrane protein</topology>
    </subcellularLocation>
</comment>
<evidence type="ECO:0000256" key="1">
    <source>
        <dbReference type="ARBA" id="ARBA00007613"/>
    </source>
</evidence>
<gene>
    <name evidence="8" type="ORF">FOZ76_26825</name>
</gene>
<dbReference type="PIRSF" id="PIRSF001892">
    <property type="entry name" value="CyaE"/>
    <property type="match status" value="1"/>
</dbReference>
<comment type="similarity">
    <text evidence="1 7">Belongs to the outer membrane factor (OMF) (TC 1.B.17) family.</text>
</comment>
<dbReference type="Pfam" id="PF02321">
    <property type="entry name" value="OEP"/>
    <property type="match status" value="2"/>
</dbReference>
<dbReference type="EMBL" id="VLTJ01000044">
    <property type="protein sequence ID" value="TSH88493.1"/>
    <property type="molecule type" value="Genomic_DNA"/>
</dbReference>
<comment type="caution">
    <text evidence="8">The sequence shown here is derived from an EMBL/GenBank/DDBJ whole genome shotgun (WGS) entry which is preliminary data.</text>
</comment>
<dbReference type="GO" id="GO:0031640">
    <property type="term" value="P:killing of cells of another organism"/>
    <property type="evidence" value="ECO:0007669"/>
    <property type="project" value="UniProtKB-KW"/>
</dbReference>
<dbReference type="PANTHER" id="PTHR30026:SF21">
    <property type="entry name" value="SLR1270 PROTEIN"/>
    <property type="match status" value="1"/>
</dbReference>
<dbReference type="InterPro" id="IPR051906">
    <property type="entry name" value="TolC-like"/>
</dbReference>
<evidence type="ECO:0000256" key="5">
    <source>
        <dbReference type="ARBA" id="ARBA00023136"/>
    </source>
</evidence>
<dbReference type="PANTHER" id="PTHR30026">
    <property type="entry name" value="OUTER MEMBRANE PROTEIN TOLC"/>
    <property type="match status" value="1"/>
</dbReference>
<keyword evidence="3" id="KW-1134">Transmembrane beta strand</keyword>
<evidence type="ECO:0000256" key="2">
    <source>
        <dbReference type="ARBA" id="ARBA00022448"/>
    </source>
</evidence>
<keyword evidence="7" id="KW-0204">Cytolysis</keyword>
<dbReference type="AlphaFoldDB" id="A0A556A6H8"/>
<evidence type="ECO:0000313" key="9">
    <source>
        <dbReference type="Proteomes" id="UP000318405"/>
    </source>
</evidence>
<sequence>MNPARVARAGTPASARARAALLRAAGTALLGLALPGAALAGWLDDPLDAMPPVLAEARMEPAAAGSPACDDAAALPRPLTLADAVQRALCQHPRTRQAWAWIAREAAAVGVARSAYLPTLDATASVAHAEQTVRYPDLPGLSSELRARSTQAGLQLNWVLYDFGLRAAHLERARQILNAASAARSRDVQAVFLETAEAYRELQAARALAQARRDALAIAQQSLDAAEGRHAGGVGSLSDRLLAETSYGETRLRLAEAEGEERRLSGRLASLLALAAWQPLELSPLQQEAPPGSGFDQAVDSLIGEAMRTHPEVREAQAQLLAAQAEARAARAEGRPRISLFATADRQDTPIERVSSRQVIRNQVVGLQVSIPLFEGFAGGYRARGAQAEIEAREAALAQAEQDVAMNVWDSYQAMRMETDRLEASQMLAEIAGRSHEVAEGRYKAGVGSMLELLAAQNSLLEARQAQVSALARWHTARLRLGAHLARLGTTPP</sequence>
<dbReference type="OrthoDB" id="8553524at2"/>
<dbReference type="RefSeq" id="WP_143951364.1">
    <property type="nucleotide sequence ID" value="NZ_BAABMB010000002.1"/>
</dbReference>
<comment type="function">
    <text evidence="7">CyaE is necessary for transport of calmodulin-sensitive adenylate cyclase-hemolysin (cyclolysin).</text>
</comment>
<dbReference type="GO" id="GO:1990281">
    <property type="term" value="C:efflux pump complex"/>
    <property type="evidence" value="ECO:0007669"/>
    <property type="project" value="TreeGrafter"/>
</dbReference>
<evidence type="ECO:0000256" key="6">
    <source>
        <dbReference type="ARBA" id="ARBA00023237"/>
    </source>
</evidence>
<evidence type="ECO:0000256" key="4">
    <source>
        <dbReference type="ARBA" id="ARBA00022692"/>
    </source>
</evidence>
<evidence type="ECO:0000313" key="8">
    <source>
        <dbReference type="EMBL" id="TSH88493.1"/>
    </source>
</evidence>
<dbReference type="GO" id="GO:0015562">
    <property type="term" value="F:efflux transmembrane transporter activity"/>
    <property type="evidence" value="ECO:0007669"/>
    <property type="project" value="InterPro"/>
</dbReference>
<keyword evidence="7" id="KW-0354">Hemolysis</keyword>
<proteinExistence type="inferred from homology"/>